<feature type="domain" description="C3H1-type" evidence="12">
    <location>
        <begin position="57"/>
        <end position="85"/>
    </location>
</feature>
<dbReference type="InterPro" id="IPR036875">
    <property type="entry name" value="Znf_CCHC_sf"/>
</dbReference>
<dbReference type="PANTHER" id="PTHR23102:SF24">
    <property type="entry name" value="CLEAVAGE AND POLYADENYLATION SPECIFICITY FACTOR SUBUNIT 4"/>
    <property type="match status" value="1"/>
</dbReference>
<dbReference type="Gene3D" id="4.10.1000.10">
    <property type="entry name" value="Zinc finger, CCCH-type"/>
    <property type="match status" value="2"/>
</dbReference>
<sequence length="219" mass="25040">VCKVFLRGQCPRGKTCPFKHSRPGENHRRQQPVVCKHWLRGLCKKVDNCEFLHEYNLRRMPECWFFAKYGECVNLDECLYLHIDPASKVVECPWYNRGYCKQGPGCRYKHVRKAVCTNFLCGFCPLGPNCSDGHPKYELPDLSKLDLPPTRPIQDKPPGYQGSAAAVGMHMHRRPHYRSGAGQLAGSSESSDTTRQRPLSEVVCYKCGEKGHYANRCYN</sequence>
<keyword evidence="8 11" id="KW-0694">RNA-binding</keyword>
<dbReference type="Pfam" id="PF00642">
    <property type="entry name" value="zf-CCCH"/>
    <property type="match status" value="2"/>
</dbReference>
<proteinExistence type="inferred from homology"/>
<dbReference type="Gene3D" id="4.10.60.10">
    <property type="entry name" value="Zinc finger, CCHC-type"/>
    <property type="match status" value="1"/>
</dbReference>
<keyword evidence="15" id="KW-1185">Reference proteome</keyword>
<evidence type="ECO:0000256" key="1">
    <source>
        <dbReference type="ARBA" id="ARBA00004123"/>
    </source>
</evidence>
<feature type="domain" description="C3H1-type" evidence="12">
    <location>
        <begin position="1"/>
        <end position="23"/>
    </location>
</feature>
<evidence type="ECO:0000313" key="14">
    <source>
        <dbReference type="EMBL" id="RKP13629.1"/>
    </source>
</evidence>
<dbReference type="SUPFAM" id="SSF90229">
    <property type="entry name" value="CCCH zinc finger"/>
    <property type="match status" value="2"/>
</dbReference>
<comment type="function">
    <text evidence="11">Component of the cleavage factor I (CF I) involved in pre-mRNA 3'-end processing.</text>
</comment>
<comment type="subcellular location">
    <subcellularLocation>
        <location evidence="1 11">Nucleus</location>
    </subcellularLocation>
</comment>
<feature type="non-terminal residue" evidence="14">
    <location>
        <position position="1"/>
    </location>
</feature>
<evidence type="ECO:0000256" key="7">
    <source>
        <dbReference type="ARBA" id="ARBA00022833"/>
    </source>
</evidence>
<reference evidence="15" key="1">
    <citation type="journal article" date="2018" name="Nat. Microbiol.">
        <title>Leveraging single-cell genomics to expand the fungal tree of life.</title>
        <authorList>
            <person name="Ahrendt S.R."/>
            <person name="Quandt C.A."/>
            <person name="Ciobanu D."/>
            <person name="Clum A."/>
            <person name="Salamov A."/>
            <person name="Andreopoulos B."/>
            <person name="Cheng J.F."/>
            <person name="Woyke T."/>
            <person name="Pelin A."/>
            <person name="Henrissat B."/>
            <person name="Reynolds N.K."/>
            <person name="Benny G.L."/>
            <person name="Smith M.E."/>
            <person name="James T.Y."/>
            <person name="Grigoriev I.V."/>
        </authorList>
    </citation>
    <scope>NUCLEOTIDE SEQUENCE [LARGE SCALE GENOMIC DNA]</scope>
</reference>
<protein>
    <recommendedName>
        <fullName evidence="11">mRNA 3'-end-processing protein</fullName>
    </recommendedName>
</protein>
<evidence type="ECO:0000256" key="8">
    <source>
        <dbReference type="ARBA" id="ARBA00022884"/>
    </source>
</evidence>
<keyword evidence="3 11" id="KW-0507">mRNA processing</keyword>
<evidence type="ECO:0000256" key="3">
    <source>
        <dbReference type="ARBA" id="ARBA00022664"/>
    </source>
</evidence>
<dbReference type="InterPro" id="IPR036855">
    <property type="entry name" value="Znf_CCCH_sf"/>
</dbReference>
<evidence type="ECO:0000256" key="2">
    <source>
        <dbReference type="ARBA" id="ARBA00008907"/>
    </source>
</evidence>
<dbReference type="GO" id="GO:0031124">
    <property type="term" value="P:mRNA 3'-end processing"/>
    <property type="evidence" value="ECO:0007669"/>
    <property type="project" value="UniProtKB-UniRule"/>
</dbReference>
<feature type="domain" description="CCHC-type" evidence="13">
    <location>
        <begin position="204"/>
        <end position="217"/>
    </location>
</feature>
<feature type="zinc finger region" description="C3H1-type" evidence="10">
    <location>
        <begin position="57"/>
        <end position="85"/>
    </location>
</feature>
<evidence type="ECO:0000256" key="6">
    <source>
        <dbReference type="ARBA" id="ARBA00022771"/>
    </source>
</evidence>
<dbReference type="PROSITE" id="PS50158">
    <property type="entry name" value="ZF_CCHC"/>
    <property type="match status" value="1"/>
</dbReference>
<evidence type="ECO:0000256" key="9">
    <source>
        <dbReference type="ARBA" id="ARBA00023242"/>
    </source>
</evidence>
<dbReference type="SUPFAM" id="SSF57756">
    <property type="entry name" value="Retrovirus zinc finger-like domains"/>
    <property type="match status" value="1"/>
</dbReference>
<evidence type="ECO:0000256" key="4">
    <source>
        <dbReference type="ARBA" id="ARBA00022723"/>
    </source>
</evidence>
<keyword evidence="7 10" id="KW-0862">Zinc</keyword>
<dbReference type="GO" id="GO:0008270">
    <property type="term" value="F:zinc ion binding"/>
    <property type="evidence" value="ECO:0007669"/>
    <property type="project" value="UniProtKB-KW"/>
</dbReference>
<dbReference type="Pfam" id="PF00098">
    <property type="entry name" value="zf-CCHC"/>
    <property type="match status" value="1"/>
</dbReference>
<dbReference type="PROSITE" id="PS50103">
    <property type="entry name" value="ZF_C3H1"/>
    <property type="match status" value="5"/>
</dbReference>
<evidence type="ECO:0000259" key="13">
    <source>
        <dbReference type="PROSITE" id="PS50158"/>
    </source>
</evidence>
<dbReference type="OrthoDB" id="1914176at2759"/>
<dbReference type="GO" id="GO:0003723">
    <property type="term" value="F:RNA binding"/>
    <property type="evidence" value="ECO:0007669"/>
    <property type="project" value="UniProtKB-UniRule"/>
</dbReference>
<name>A0A4V1IY80_9FUNG</name>
<accession>A0A4V1IY80</accession>
<keyword evidence="6 10" id="KW-0863">Zinc-finger</keyword>
<organism evidence="14 15">
    <name type="scientific">Piptocephalis cylindrospora</name>
    <dbReference type="NCBI Taxonomy" id="1907219"/>
    <lineage>
        <taxon>Eukaryota</taxon>
        <taxon>Fungi</taxon>
        <taxon>Fungi incertae sedis</taxon>
        <taxon>Zoopagomycota</taxon>
        <taxon>Zoopagomycotina</taxon>
        <taxon>Zoopagomycetes</taxon>
        <taxon>Zoopagales</taxon>
        <taxon>Piptocephalidaceae</taxon>
        <taxon>Piptocephalis</taxon>
    </lineage>
</organism>
<feature type="domain" description="C3H1-type" evidence="12">
    <location>
        <begin position="115"/>
        <end position="137"/>
    </location>
</feature>
<dbReference type="InterPro" id="IPR001878">
    <property type="entry name" value="Znf_CCHC"/>
</dbReference>
<evidence type="ECO:0000256" key="5">
    <source>
        <dbReference type="ARBA" id="ARBA00022737"/>
    </source>
</evidence>
<keyword evidence="9 11" id="KW-0539">Nucleus</keyword>
<feature type="zinc finger region" description="C3H1-type" evidence="10">
    <location>
        <begin position="115"/>
        <end position="137"/>
    </location>
</feature>
<dbReference type="FunFam" id="4.10.1000.10:FF:000012">
    <property type="entry name" value="cleavage and polyadenylation specificity factor subunit 4"/>
    <property type="match status" value="1"/>
</dbReference>
<dbReference type="Proteomes" id="UP000267251">
    <property type="component" value="Unassembled WGS sequence"/>
</dbReference>
<feature type="zinc finger region" description="C3H1-type" evidence="10">
    <location>
        <begin position="86"/>
        <end position="113"/>
    </location>
</feature>
<dbReference type="SMART" id="SM00356">
    <property type="entry name" value="ZnF_C3H1"/>
    <property type="match status" value="5"/>
</dbReference>
<feature type="non-terminal residue" evidence="14">
    <location>
        <position position="219"/>
    </location>
</feature>
<evidence type="ECO:0000313" key="15">
    <source>
        <dbReference type="Proteomes" id="UP000267251"/>
    </source>
</evidence>
<evidence type="ECO:0000256" key="11">
    <source>
        <dbReference type="RuleBase" id="RU369008"/>
    </source>
</evidence>
<feature type="zinc finger region" description="C3H1-type" evidence="10">
    <location>
        <begin position="29"/>
        <end position="56"/>
    </location>
</feature>
<keyword evidence="4 10" id="KW-0479">Metal-binding</keyword>
<gene>
    <name evidence="14" type="ORF">BJ684DRAFT_3285</name>
</gene>
<evidence type="ECO:0000256" key="10">
    <source>
        <dbReference type="PROSITE-ProRule" id="PRU00723"/>
    </source>
</evidence>
<keyword evidence="5 11" id="KW-0677">Repeat</keyword>
<dbReference type="InterPro" id="IPR000571">
    <property type="entry name" value="Znf_CCCH"/>
</dbReference>
<dbReference type="EMBL" id="KZ987976">
    <property type="protein sequence ID" value="RKP13629.1"/>
    <property type="molecule type" value="Genomic_DNA"/>
</dbReference>
<evidence type="ECO:0000259" key="12">
    <source>
        <dbReference type="PROSITE" id="PS50103"/>
    </source>
</evidence>
<dbReference type="PANTHER" id="PTHR23102">
    <property type="entry name" value="CLEAVAGE AND POLYADENYLATION SPECIFICITY FACTOR SUBUNIT 4-RELATED"/>
    <property type="match status" value="1"/>
</dbReference>
<feature type="domain" description="C3H1-type" evidence="12">
    <location>
        <begin position="86"/>
        <end position="113"/>
    </location>
</feature>
<dbReference type="SMART" id="SM00343">
    <property type="entry name" value="ZnF_C2HC"/>
    <property type="match status" value="1"/>
</dbReference>
<dbReference type="InterPro" id="IPR045348">
    <property type="entry name" value="CPSF4/Yth1"/>
</dbReference>
<dbReference type="GO" id="GO:0005634">
    <property type="term" value="C:nucleus"/>
    <property type="evidence" value="ECO:0007669"/>
    <property type="project" value="UniProtKB-SubCell"/>
</dbReference>
<dbReference type="AlphaFoldDB" id="A0A4V1IY80"/>
<comment type="similarity">
    <text evidence="2 11">Belongs to the CPSF4/YTH1 family.</text>
</comment>
<feature type="zinc finger region" description="C3H1-type" evidence="10">
    <location>
        <begin position="1"/>
        <end position="23"/>
    </location>
</feature>
<feature type="domain" description="C3H1-type" evidence="12">
    <location>
        <begin position="29"/>
        <end position="56"/>
    </location>
</feature>